<feature type="compositionally biased region" description="Polar residues" evidence="5">
    <location>
        <begin position="1271"/>
        <end position="1284"/>
    </location>
</feature>
<feature type="compositionally biased region" description="Polar residues" evidence="5">
    <location>
        <begin position="1087"/>
        <end position="1100"/>
    </location>
</feature>
<dbReference type="InterPro" id="IPR027417">
    <property type="entry name" value="P-loop_NTPase"/>
</dbReference>
<dbReference type="PANTHER" id="PTHR11361">
    <property type="entry name" value="DNA MISMATCH REPAIR PROTEIN MUTS FAMILY MEMBER"/>
    <property type="match status" value="1"/>
</dbReference>
<feature type="compositionally biased region" description="Polar residues" evidence="5">
    <location>
        <begin position="1128"/>
        <end position="1150"/>
    </location>
</feature>
<evidence type="ECO:0000256" key="2">
    <source>
        <dbReference type="ARBA" id="ARBA00022741"/>
    </source>
</evidence>
<gene>
    <name evidence="7" type="primary">Cre-msh-5</name>
    <name evidence="7" type="ORF">CRE_08308</name>
</gene>
<evidence type="ECO:0000256" key="4">
    <source>
        <dbReference type="ARBA" id="ARBA00023125"/>
    </source>
</evidence>
<dbReference type="GO" id="GO:0030983">
    <property type="term" value="F:mismatched DNA binding"/>
    <property type="evidence" value="ECO:0007669"/>
    <property type="project" value="InterPro"/>
</dbReference>
<dbReference type="FunCoup" id="E3M3L2">
    <property type="interactions" value="704"/>
</dbReference>
<dbReference type="PROSITE" id="PS00486">
    <property type="entry name" value="DNA_MISMATCH_REPAIR_2"/>
    <property type="match status" value="1"/>
</dbReference>
<feature type="region of interest" description="Disordered" evidence="5">
    <location>
        <begin position="1118"/>
        <end position="1228"/>
    </location>
</feature>
<dbReference type="SUPFAM" id="SSF48334">
    <property type="entry name" value="DNA repair protein MutS, domain III"/>
    <property type="match status" value="1"/>
</dbReference>
<dbReference type="InParanoid" id="E3M3L2"/>
<organism evidence="8">
    <name type="scientific">Caenorhabditis remanei</name>
    <name type="common">Caenorhabditis vulgaris</name>
    <dbReference type="NCBI Taxonomy" id="31234"/>
    <lineage>
        <taxon>Eukaryota</taxon>
        <taxon>Metazoa</taxon>
        <taxon>Ecdysozoa</taxon>
        <taxon>Nematoda</taxon>
        <taxon>Chromadorea</taxon>
        <taxon>Rhabditida</taxon>
        <taxon>Rhabditina</taxon>
        <taxon>Rhabditomorpha</taxon>
        <taxon>Rhabditoidea</taxon>
        <taxon>Rhabditidae</taxon>
        <taxon>Peloderinae</taxon>
        <taxon>Caenorhabditis</taxon>
    </lineage>
</organism>
<feature type="compositionally biased region" description="Polar residues" evidence="5">
    <location>
        <begin position="1168"/>
        <end position="1191"/>
    </location>
</feature>
<evidence type="ECO:0000256" key="1">
    <source>
        <dbReference type="ARBA" id="ARBA00006271"/>
    </source>
</evidence>
<dbReference type="eggNOG" id="KOG0221">
    <property type="taxonomic scope" value="Eukaryota"/>
</dbReference>
<feature type="region of interest" description="Disordered" evidence="5">
    <location>
        <begin position="1311"/>
        <end position="1367"/>
    </location>
</feature>
<proteinExistence type="inferred from homology"/>
<keyword evidence="4" id="KW-0238">DNA-binding</keyword>
<sequence>MSTWRYYNSKRGNYFRGRGKSRGRGRGTGLTAISLPREDRFRNGLDNDAFKDMPMNPKEFRDETVLSLSFGQNMLGAAFYEQSSQLVRIMNDISEDHEFSYLKRLIEEVKPTIIIANRSQDLEFIKLLSSRYATHQKLDKNTTEESTDDTIPTWDASMAYSTDDPEDETDDMDDDDFEGPPATLCKLPNNFFKMPRALERLKMLVGSEDNKMTEEEKYTIVTMRFDIEAVNMMRSFGALLLFLDETRLGVESEPLTVSPPIKSIKTITLENLVDIDYNTIQALDILPKEVESKKSTGQNKSLYSLIDRCRSTVGKKCLRKWFRNPTTDREILVSRQKCVHYFKQDWNAEVTSKVASILGRVKALNNVFQRFQSGTAKLIHWECFVSTVNALVEIVHIIRQTPISSELSVENSLLREVSEVAIITGSIINFAESKIQGRVTVMPGIDEDLDRLRDTYENMPMMLTAIAKQESARFGIPPYSNLTCVYIPLVGFVLSLPIDFPIESYRDMSLVYATSDELRVRNETTQRLDDEYGDILMKLIDSQTAIILILKTRVMKKKRSINKLLSLAARTDALVSMGLVAAEHGWNCPTLVDESVIEALELYHPISVLVVKKNFVPNQVSSGRNGVKASIITGPNACGKSVYMKSIGILAFLAHIGSFVPARHATVGVVDRIVTRMFTIDSVLDGMSTFAKDVEQVALALRKGTGNSLVIIDEFGKGTMTEVGLSLLASCMTYWMKKGAQRCPHIFLSSHFHALPKHIPNDNNIAEFLTFTVHREPGGKIRYLFRLTPGMVDCSFAMAVAKEEGIPTSILGRACRIYKALKSGTPLKEVRAEVSNENDEERVAEMDVVLEDESGFMDAIESFVKREKNDEAHRIIATDSREEVSTTISNRKVAEEYQKTRTNSVLSAKSISSNDQLSIFDALLPKRKKKVTVSQETTLNSTRSPDPFSIDSSDEDREQEEVVTRVLIPTLKKLASEEEEEHSTHSPKSKSSRTHFTEDMFCTPKGNNEFGGTKRPRSPSTFGPGPRKAPRQAIDTVAATQETQVLDTPIQESRARHQFSNHSVHSSMRTPRNEDMFKTPESRTRHQSSNHSIQMTPSQRSIYQSSIKTVGNEDMFKTPVQESRARHQSSNHSVQVTSTQRSTYQSSMRTPRNEDMFKTPTQEKGGRHQSSNHSIQMTSTQRSTCQSSMRTPRNDDMFKTPESRSRHKSSSNMTPTQPSSIHSSMRTPKNDDIFGIVAKETQEFNEFNFTNNSIFKSPRSSSRREMRGADTPTQHSQNFFSSPIGSQFSIFDTQQSFAGTSEDSSNHEMSFFFGTLNNNKNQNPEKKKKKVSEEIFTTPKSKNSGSQRSFFQKASQTSRNTVSPSSVVLGELVNDDLEKTPMPRGDEPLDFEFNMNEEDPIGREYTSPIFDFLNEDEEDDDTFLKRFPSSNKSLRIDTSGDETMHRIQRKK</sequence>
<name>E3M3L2_CAERE</name>
<dbReference type="GO" id="GO:0051026">
    <property type="term" value="P:chiasma assembly"/>
    <property type="evidence" value="ECO:0007669"/>
    <property type="project" value="TreeGrafter"/>
</dbReference>
<dbReference type="HOGENOM" id="CLU_004671_0_0_1"/>
<dbReference type="STRING" id="31234.E3M3L2"/>
<dbReference type="GO" id="GO:0140664">
    <property type="term" value="F:ATP-dependent DNA damage sensor activity"/>
    <property type="evidence" value="ECO:0007669"/>
    <property type="project" value="InterPro"/>
</dbReference>
<dbReference type="GO" id="GO:0006298">
    <property type="term" value="P:mismatch repair"/>
    <property type="evidence" value="ECO:0007669"/>
    <property type="project" value="InterPro"/>
</dbReference>
<dbReference type="Gene3D" id="3.40.50.300">
    <property type="entry name" value="P-loop containing nucleotide triphosphate hydrolases"/>
    <property type="match status" value="1"/>
</dbReference>
<dbReference type="PANTHER" id="PTHR11361:SF20">
    <property type="entry name" value="MUTS PROTEIN HOMOLOG 5"/>
    <property type="match status" value="1"/>
</dbReference>
<dbReference type="InterPro" id="IPR000432">
    <property type="entry name" value="DNA_mismatch_repair_MutS_C"/>
</dbReference>
<evidence type="ECO:0000313" key="7">
    <source>
        <dbReference type="EMBL" id="EFO90634.1"/>
    </source>
</evidence>
<dbReference type="InterPro" id="IPR036187">
    <property type="entry name" value="DNA_mismatch_repair_MutS_sf"/>
</dbReference>
<evidence type="ECO:0000256" key="5">
    <source>
        <dbReference type="SAM" id="MobiDB-lite"/>
    </source>
</evidence>
<keyword evidence="3" id="KW-0067">ATP-binding</keyword>
<evidence type="ECO:0000256" key="3">
    <source>
        <dbReference type="ARBA" id="ARBA00022840"/>
    </source>
</evidence>
<dbReference type="GO" id="GO:0005634">
    <property type="term" value="C:nucleus"/>
    <property type="evidence" value="ECO:0007669"/>
    <property type="project" value="TreeGrafter"/>
</dbReference>
<dbReference type="GO" id="GO:0005524">
    <property type="term" value="F:ATP binding"/>
    <property type="evidence" value="ECO:0007669"/>
    <property type="project" value="UniProtKB-KW"/>
</dbReference>
<dbReference type="FunFam" id="3.40.50.300:FF:000870">
    <property type="entry name" value="MutS protein homolog 4"/>
    <property type="match status" value="1"/>
</dbReference>
<feature type="compositionally biased region" description="Polar residues" evidence="5">
    <location>
        <begin position="1338"/>
        <end position="1366"/>
    </location>
</feature>
<feature type="compositionally biased region" description="Polar residues" evidence="5">
    <location>
        <begin position="932"/>
        <end position="944"/>
    </location>
</feature>
<dbReference type="Proteomes" id="UP000008281">
    <property type="component" value="Unassembled WGS sequence"/>
</dbReference>
<dbReference type="Pfam" id="PF05192">
    <property type="entry name" value="MutS_III"/>
    <property type="match status" value="1"/>
</dbReference>
<keyword evidence="2" id="KW-0547">Nucleotide-binding</keyword>
<feature type="region of interest" description="Disordered" evidence="5">
    <location>
        <begin position="930"/>
        <end position="1031"/>
    </location>
</feature>
<dbReference type="SMART" id="SM00534">
    <property type="entry name" value="MUTSac"/>
    <property type="match status" value="1"/>
</dbReference>
<protein>
    <submittedName>
        <fullName evidence="7">CRE-MSH-5 protein</fullName>
    </submittedName>
</protein>
<dbReference type="OMA" id="ACRIYKA"/>
<accession>E3M3L2</accession>
<feature type="compositionally biased region" description="Acidic residues" evidence="5">
    <location>
        <begin position="163"/>
        <end position="177"/>
    </location>
</feature>
<dbReference type="SMART" id="SM00533">
    <property type="entry name" value="MUTSd"/>
    <property type="match status" value="1"/>
</dbReference>
<dbReference type="InterPro" id="IPR007696">
    <property type="entry name" value="DNA_mismatch_repair_MutS_core"/>
</dbReference>
<feature type="region of interest" description="Disordered" evidence="5">
    <location>
        <begin position="1054"/>
        <end position="1100"/>
    </location>
</feature>
<feature type="compositionally biased region" description="Acidic residues" evidence="5">
    <location>
        <begin position="952"/>
        <end position="961"/>
    </location>
</feature>
<feature type="domain" description="DNA mismatch repair proteins mutS family" evidence="6">
    <location>
        <begin position="708"/>
        <end position="724"/>
    </location>
</feature>
<feature type="region of interest" description="Disordered" evidence="5">
    <location>
        <begin position="1423"/>
        <end position="1451"/>
    </location>
</feature>
<feature type="compositionally biased region" description="Polar residues" evidence="5">
    <location>
        <begin position="1210"/>
        <end position="1227"/>
    </location>
</feature>
<dbReference type="Gene3D" id="1.10.1420.10">
    <property type="match status" value="1"/>
</dbReference>
<feature type="region of interest" description="Disordered" evidence="5">
    <location>
        <begin position="136"/>
        <end position="177"/>
    </location>
</feature>
<evidence type="ECO:0000313" key="8">
    <source>
        <dbReference type="Proteomes" id="UP000008281"/>
    </source>
</evidence>
<feature type="compositionally biased region" description="Basic and acidic residues" evidence="5">
    <location>
        <begin position="1071"/>
        <end position="1084"/>
    </location>
</feature>
<dbReference type="InterPro" id="IPR045076">
    <property type="entry name" value="MutS"/>
</dbReference>
<dbReference type="Pfam" id="PF00488">
    <property type="entry name" value="MutS_V"/>
    <property type="match status" value="1"/>
</dbReference>
<comment type="similarity">
    <text evidence="1">Belongs to the DNA mismatch repair MutS family.</text>
</comment>
<feature type="region of interest" description="Disordered" evidence="5">
    <location>
        <begin position="1252"/>
        <end position="1284"/>
    </location>
</feature>
<feature type="compositionally biased region" description="Basic and acidic residues" evidence="5">
    <location>
        <begin position="1192"/>
        <end position="1204"/>
    </location>
</feature>
<dbReference type="OrthoDB" id="29596at2759"/>
<dbReference type="EMBL" id="DS268423">
    <property type="protein sequence ID" value="EFO90634.1"/>
    <property type="molecule type" value="Genomic_DNA"/>
</dbReference>
<reference evidence="7" key="1">
    <citation type="submission" date="2007-07" db="EMBL/GenBank/DDBJ databases">
        <title>PCAP assembly of the Caenorhabditis remanei genome.</title>
        <authorList>
            <consortium name="The Caenorhabditis remanei Sequencing Consortium"/>
            <person name="Wilson R.K."/>
        </authorList>
    </citation>
    <scope>NUCLEOTIDE SEQUENCE [LARGE SCALE GENOMIC DNA]</scope>
    <source>
        <strain evidence="7">PB4641</strain>
    </source>
</reference>
<dbReference type="Pfam" id="PF05190">
    <property type="entry name" value="MutS_IV"/>
    <property type="match status" value="1"/>
</dbReference>
<feature type="compositionally biased region" description="Polar residues" evidence="5">
    <location>
        <begin position="1058"/>
        <end position="1070"/>
    </location>
</feature>
<dbReference type="SUPFAM" id="SSF52540">
    <property type="entry name" value="P-loop containing nucleoside triphosphate hydrolases"/>
    <property type="match status" value="1"/>
</dbReference>
<keyword evidence="8" id="KW-1185">Reference proteome</keyword>
<evidence type="ECO:0000259" key="6">
    <source>
        <dbReference type="PROSITE" id="PS00486"/>
    </source>
</evidence>
<dbReference type="InterPro" id="IPR007861">
    <property type="entry name" value="DNA_mismatch_repair_MutS_clamp"/>
</dbReference>